<gene>
    <name evidence="3" type="ORF">M8C21_031814</name>
</gene>
<dbReference type="Proteomes" id="UP001206925">
    <property type="component" value="Unassembled WGS sequence"/>
</dbReference>
<reference evidence="3" key="1">
    <citation type="submission" date="2022-06" db="EMBL/GenBank/DDBJ databases">
        <title>Uncovering the hologenomic basis of an extraordinary plant invasion.</title>
        <authorList>
            <person name="Bieker V.C."/>
            <person name="Martin M.D."/>
            <person name="Gilbert T."/>
            <person name="Hodgins K."/>
            <person name="Battlay P."/>
            <person name="Petersen B."/>
            <person name="Wilson J."/>
        </authorList>
    </citation>
    <scope>NUCLEOTIDE SEQUENCE</scope>
    <source>
        <strain evidence="3">AA19_3_7</strain>
        <tissue evidence="3">Leaf</tissue>
    </source>
</reference>
<dbReference type="SUPFAM" id="SSF51735">
    <property type="entry name" value="NAD(P)-binding Rossmann-fold domains"/>
    <property type="match status" value="1"/>
</dbReference>
<organism evidence="3 4">
    <name type="scientific">Ambrosia artemisiifolia</name>
    <name type="common">Common ragweed</name>
    <dbReference type="NCBI Taxonomy" id="4212"/>
    <lineage>
        <taxon>Eukaryota</taxon>
        <taxon>Viridiplantae</taxon>
        <taxon>Streptophyta</taxon>
        <taxon>Embryophyta</taxon>
        <taxon>Tracheophyta</taxon>
        <taxon>Spermatophyta</taxon>
        <taxon>Magnoliopsida</taxon>
        <taxon>eudicotyledons</taxon>
        <taxon>Gunneridae</taxon>
        <taxon>Pentapetalae</taxon>
        <taxon>asterids</taxon>
        <taxon>campanulids</taxon>
        <taxon>Asterales</taxon>
        <taxon>Asteraceae</taxon>
        <taxon>Asteroideae</taxon>
        <taxon>Heliantheae alliance</taxon>
        <taxon>Heliantheae</taxon>
        <taxon>Ambrosia</taxon>
    </lineage>
</organism>
<dbReference type="PANTHER" id="PTHR43725">
    <property type="entry name" value="UDP-GLUCOSE 4-EPIMERASE"/>
    <property type="match status" value="1"/>
</dbReference>
<dbReference type="Pfam" id="PF16363">
    <property type="entry name" value="GDP_Man_Dehyd"/>
    <property type="match status" value="1"/>
</dbReference>
<evidence type="ECO:0000313" key="4">
    <source>
        <dbReference type="Proteomes" id="UP001206925"/>
    </source>
</evidence>
<accession>A0AAD5GG98</accession>
<dbReference type="InterPro" id="IPR016040">
    <property type="entry name" value="NAD(P)-bd_dom"/>
</dbReference>
<name>A0AAD5GG98_AMBAR</name>
<evidence type="ECO:0000259" key="2">
    <source>
        <dbReference type="Pfam" id="PF16363"/>
    </source>
</evidence>
<dbReference type="AlphaFoldDB" id="A0AAD5GG98"/>
<comment type="similarity">
    <text evidence="1">Belongs to the NAD(P)-dependent epimerase/dehydratase family.</text>
</comment>
<dbReference type="PANTHER" id="PTHR43725:SF53">
    <property type="entry name" value="UDP-ARABINOSE 4-EPIMERASE 1"/>
    <property type="match status" value="1"/>
</dbReference>
<protein>
    <recommendedName>
        <fullName evidence="2">NAD(P)-binding domain-containing protein</fullName>
    </recommendedName>
</protein>
<proteinExistence type="inferred from homology"/>
<dbReference type="EMBL" id="JAMZMK010008695">
    <property type="protein sequence ID" value="KAI7738928.1"/>
    <property type="molecule type" value="Genomic_DNA"/>
</dbReference>
<evidence type="ECO:0000313" key="3">
    <source>
        <dbReference type="EMBL" id="KAI7738928.1"/>
    </source>
</evidence>
<evidence type="ECO:0000256" key="1">
    <source>
        <dbReference type="ARBA" id="ARBA00007637"/>
    </source>
</evidence>
<sequence>MDNLSRGNIGAVKVLQDLFPEPGRLQFIYADLGDPKAVNKIFSENAFDAVMHFAAVAYVGESTLDPLKYYHNITSNTLVVLEAMAAHNVNTLIYSSTCATYGEPDKMPITEDTPQNPINPYGKAKKMAEDIILDFHKNSDMAVMILRLFQ</sequence>
<dbReference type="Gene3D" id="3.40.50.720">
    <property type="entry name" value="NAD(P)-binding Rossmann-like Domain"/>
    <property type="match status" value="1"/>
</dbReference>
<feature type="domain" description="NAD(P)-binding" evidence="2">
    <location>
        <begin position="7"/>
        <end position="149"/>
    </location>
</feature>
<dbReference type="InterPro" id="IPR036291">
    <property type="entry name" value="NAD(P)-bd_dom_sf"/>
</dbReference>
<keyword evidence="4" id="KW-1185">Reference proteome</keyword>
<comment type="caution">
    <text evidence="3">The sequence shown here is derived from an EMBL/GenBank/DDBJ whole genome shotgun (WGS) entry which is preliminary data.</text>
</comment>